<comment type="caution">
    <text evidence="2">The sequence shown here is derived from an EMBL/GenBank/DDBJ whole genome shotgun (WGS) entry which is preliminary data.</text>
</comment>
<dbReference type="EMBL" id="JARPUR010000004">
    <property type="protein sequence ID" value="KAK4878840.1"/>
    <property type="molecule type" value="Genomic_DNA"/>
</dbReference>
<dbReference type="InterPro" id="IPR036637">
    <property type="entry name" value="Phosphohistidine_dom_sf"/>
</dbReference>
<organism evidence="2 3">
    <name type="scientific">Aquatica leii</name>
    <dbReference type="NCBI Taxonomy" id="1421715"/>
    <lineage>
        <taxon>Eukaryota</taxon>
        <taxon>Metazoa</taxon>
        <taxon>Ecdysozoa</taxon>
        <taxon>Arthropoda</taxon>
        <taxon>Hexapoda</taxon>
        <taxon>Insecta</taxon>
        <taxon>Pterygota</taxon>
        <taxon>Neoptera</taxon>
        <taxon>Endopterygota</taxon>
        <taxon>Coleoptera</taxon>
        <taxon>Polyphaga</taxon>
        <taxon>Elateriformia</taxon>
        <taxon>Elateroidea</taxon>
        <taxon>Lampyridae</taxon>
        <taxon>Luciolinae</taxon>
        <taxon>Aquatica</taxon>
    </lineage>
</organism>
<dbReference type="InterPro" id="IPR013815">
    <property type="entry name" value="ATP_grasp_subdomain_1"/>
</dbReference>
<keyword evidence="3" id="KW-1185">Reference proteome</keyword>
<feature type="domain" description="PEP-utilising enzyme mobile" evidence="1">
    <location>
        <begin position="1123"/>
        <end position="1188"/>
    </location>
</feature>
<evidence type="ECO:0000313" key="2">
    <source>
        <dbReference type="EMBL" id="KAK4878840.1"/>
    </source>
</evidence>
<dbReference type="SUPFAM" id="SSF52009">
    <property type="entry name" value="Phosphohistidine domain"/>
    <property type="match status" value="1"/>
</dbReference>
<dbReference type="GO" id="GO:0005524">
    <property type="term" value="F:ATP binding"/>
    <property type="evidence" value="ECO:0007669"/>
    <property type="project" value="InterPro"/>
</dbReference>
<dbReference type="InterPro" id="IPR029058">
    <property type="entry name" value="AB_hydrolase_fold"/>
</dbReference>
<dbReference type="PANTHER" id="PTHR43615">
    <property type="entry name" value="PHOSPHOENOLPYRUVATE SYNTHASE-RELATED"/>
    <property type="match status" value="1"/>
</dbReference>
<name>A0AAN7Q404_9COLE</name>
<dbReference type="AlphaFoldDB" id="A0AAN7Q404"/>
<evidence type="ECO:0000313" key="3">
    <source>
        <dbReference type="Proteomes" id="UP001353858"/>
    </source>
</evidence>
<dbReference type="InterPro" id="IPR051549">
    <property type="entry name" value="PEP_Utilizing_Enz"/>
</dbReference>
<dbReference type="Gene3D" id="3.30.1490.20">
    <property type="entry name" value="ATP-grasp fold, A domain"/>
    <property type="match status" value="1"/>
</dbReference>
<protein>
    <recommendedName>
        <fullName evidence="1">PEP-utilising enzyme mobile domain-containing protein</fullName>
    </recommendedName>
</protein>
<dbReference type="PANTHER" id="PTHR43615:SF1">
    <property type="entry name" value="PPDK_N DOMAIN-CONTAINING PROTEIN"/>
    <property type="match status" value="1"/>
</dbReference>
<accession>A0AAN7Q404</accession>
<dbReference type="GO" id="GO:0016772">
    <property type="term" value="F:transferase activity, transferring phosphorus-containing groups"/>
    <property type="evidence" value="ECO:0007669"/>
    <property type="project" value="InterPro"/>
</dbReference>
<reference evidence="3" key="1">
    <citation type="submission" date="2023-01" db="EMBL/GenBank/DDBJ databases">
        <title>Key to firefly adult light organ development and bioluminescence: homeobox transcription factors regulate luciferase expression and transportation to peroxisome.</title>
        <authorList>
            <person name="Fu X."/>
        </authorList>
    </citation>
    <scope>NUCLEOTIDE SEQUENCE [LARGE SCALE GENOMIC DNA]</scope>
</reference>
<dbReference type="Proteomes" id="UP001353858">
    <property type="component" value="Unassembled WGS sequence"/>
</dbReference>
<proteinExistence type="predicted"/>
<dbReference type="Pfam" id="PF00391">
    <property type="entry name" value="PEP-utilizers"/>
    <property type="match status" value="1"/>
</dbReference>
<dbReference type="Gene3D" id="3.50.30.10">
    <property type="entry name" value="Phosphohistidine domain"/>
    <property type="match status" value="1"/>
</dbReference>
<dbReference type="SUPFAM" id="SSF56059">
    <property type="entry name" value="Glutathione synthetase ATP-binding domain-like"/>
    <property type="match status" value="1"/>
</dbReference>
<gene>
    <name evidence="2" type="ORF">RN001_011346</name>
</gene>
<sequence length="1199" mass="136938">MFVVVNKTFNITLGLWSLTPHKHEDQYKPTVNDPYLLYFHDFTGDRRTYTDVYNELLKNFHVIVFDYRNLVNDSVQLYKWLKQNTNSSIYVWGNQLGAAVAAHTVVKLQKEQIEPVGLILENPYLSIGHYLEQNWFIANVVSYTFWYKQTITNPLHEKDLSFSIIHNILSINSPIMFVLYGNHRNPFDAYDVKNESMSWVMKSMFEYRLMYLITLTTREKMWVHSQQRSAILLEDVPNSYYVVKRLLAVPTINKLKRRLKKAQLITNETIQEQPRKLVGEDKTNTQFFYGVDESGNSLYLKLILKKHRQAEVILVLNVNGKNYTFPNEEKTLMCNVGGQTWHAGGLTLKFIEPLRRVRITFKGLLRPGSGNTVHVEFSFLWTSASKAFYYPQDVPTAVLSDALAKERWRNGEWIKMLGDEKGYEQYGVLRGSVTHGFSKVELYLRGFRKRYWGRAEHLTQHRDFSLFVIGEDGLALNIGVKSYCNGCDDANLNGLSLIRNFAAKKSYKCIVSQLIKNAVVTKGNGWALNIVPCKFIINAQQGEGFVSFWQLSHNTIKPYLRPKPFVTSLSDQMVQDASLAGEKAKYLALALLIKPRNFAVPEGFVVLANAFEAHVDKNLILKKTIDGKIDKSKELFASLLLTELVRESIGQAVIDEIDRISNGNKYTWTVRSSGMVNKTSGFDECGNTAVIVQKTVPEEISGVLHSHDPFQIAIKPKRHLRVADGVEPQLCLSNDQISTLKNAAVTLEKELGFFCKIRWCFSDNILHVLQVEPRLDICNWTDDELLHEFDSPVMAKNVVRTTASIQEIVPGALTPLTASIVKDFMNNYLYQPFGAKLVSLHKQHLMLNVSNYVLHNVSKINLAYDVFKNVYKLEKYVEECRNVISKKPDKMTSSALDIIKNIESKLMDLNKIGEYHVRVTRHNIAQMLLLTKLLLPFSSNFKLFHELKQAADGICQLNLEEEFCKISPSCGYDWLEVNCPDVYQFIKTFLKKYGQRGVRELFFRKLLNYLSKACRRSLLHRQELEQYVLDILDLIRAMVQDLSIKMTDERLLSDAKLVYYLSLYELKNLVLYPSWDKIRLPTFVPNYANPISTKIKGTFLGDAGDVMGRACVVSAVIELQHLRPGDVLITKSVSDKWEPYFSKISGLVTETSGIFSSGANTAKEHGLPCLVDAQNASLVFKTGDNVLISQKNSTIELLP</sequence>
<evidence type="ECO:0000259" key="1">
    <source>
        <dbReference type="Pfam" id="PF00391"/>
    </source>
</evidence>
<dbReference type="Gene3D" id="3.40.50.1820">
    <property type="entry name" value="alpha/beta hydrolase"/>
    <property type="match status" value="1"/>
</dbReference>
<dbReference type="SUPFAM" id="SSF53474">
    <property type="entry name" value="alpha/beta-Hydrolases"/>
    <property type="match status" value="1"/>
</dbReference>
<dbReference type="InterPro" id="IPR008279">
    <property type="entry name" value="PEP-util_enz_mobile_dom"/>
</dbReference>